<keyword evidence="1" id="KW-0472">Membrane</keyword>
<evidence type="ECO:0000313" key="2">
    <source>
        <dbReference type="EMBL" id="MCS0500693.1"/>
    </source>
</evidence>
<evidence type="ECO:0008006" key="4">
    <source>
        <dbReference type="Google" id="ProtNLM"/>
    </source>
</evidence>
<dbReference type="EMBL" id="JANTHX010000008">
    <property type="protein sequence ID" value="MCS0500693.1"/>
    <property type="molecule type" value="Genomic_DNA"/>
</dbReference>
<keyword evidence="1" id="KW-0812">Transmembrane</keyword>
<sequence length="159" mass="16279">MTAVNRVLTRALIWGAIVAAVLAVLGGGIGALVAGTPGLVGGVLGASLAFVFGATTSASILIASRVAGGDMLNPAYFGIVLGTWFLKLVLFFVLSLVLRGQDWLDPAVFAIVAIVAVLASLVVDVVAMVRTRVPYVDVELPAENRDQGPDQPGGGPRNV</sequence>
<evidence type="ECO:0000256" key="1">
    <source>
        <dbReference type="SAM" id="Phobius"/>
    </source>
</evidence>
<organism evidence="2 3">
    <name type="scientific">Protaetiibacter mangrovi</name>
    <dbReference type="NCBI Taxonomy" id="2970926"/>
    <lineage>
        <taxon>Bacteria</taxon>
        <taxon>Bacillati</taxon>
        <taxon>Actinomycetota</taxon>
        <taxon>Actinomycetes</taxon>
        <taxon>Micrococcales</taxon>
        <taxon>Microbacteriaceae</taxon>
        <taxon>Protaetiibacter</taxon>
    </lineage>
</organism>
<protein>
    <recommendedName>
        <fullName evidence="4">ATP synthase protein I</fullName>
    </recommendedName>
</protein>
<accession>A0ABT1ZJ36</accession>
<proteinExistence type="predicted"/>
<feature type="transmembrane region" description="Helical" evidence="1">
    <location>
        <begin position="12"/>
        <end position="33"/>
    </location>
</feature>
<feature type="transmembrane region" description="Helical" evidence="1">
    <location>
        <begin position="75"/>
        <end position="95"/>
    </location>
</feature>
<reference evidence="2 3" key="1">
    <citation type="submission" date="2022-08" db="EMBL/GenBank/DDBJ databases">
        <authorList>
            <person name="Li F."/>
        </authorList>
    </citation>
    <scope>NUCLEOTIDE SEQUENCE [LARGE SCALE GENOMIC DNA]</scope>
    <source>
        <strain evidence="2 3">10F1B-8-1</strain>
    </source>
</reference>
<keyword evidence="3" id="KW-1185">Reference proteome</keyword>
<keyword evidence="1" id="KW-1133">Transmembrane helix</keyword>
<feature type="transmembrane region" description="Helical" evidence="1">
    <location>
        <begin position="107"/>
        <end position="127"/>
    </location>
</feature>
<feature type="transmembrane region" description="Helical" evidence="1">
    <location>
        <begin position="39"/>
        <end position="63"/>
    </location>
</feature>
<name>A0ABT1ZJ36_9MICO</name>
<dbReference type="Proteomes" id="UP001205337">
    <property type="component" value="Unassembled WGS sequence"/>
</dbReference>
<evidence type="ECO:0000313" key="3">
    <source>
        <dbReference type="Proteomes" id="UP001205337"/>
    </source>
</evidence>
<gene>
    <name evidence="2" type="ORF">NUH29_14165</name>
</gene>
<comment type="caution">
    <text evidence="2">The sequence shown here is derived from an EMBL/GenBank/DDBJ whole genome shotgun (WGS) entry which is preliminary data.</text>
</comment>
<dbReference type="RefSeq" id="WP_258799892.1">
    <property type="nucleotide sequence ID" value="NZ_JANTHX010000008.1"/>
</dbReference>